<sequence>MFGKATFDDPSTISFAARRSNGDEDATVLQHSWAACVRTVAKALDAAEFSHDALLNPAKTLSNRVREPKSIAEFQDMFAVVGVKLVYIDSFPGGKLDGCAMVVDGHPVIGLSGRGKRLDKVFFTLLHEIAPILLVHLVI</sequence>
<dbReference type="Proteomes" id="UP000006698">
    <property type="component" value="Chromosome"/>
</dbReference>
<dbReference type="AlphaFoldDB" id="A0AB72VFD1"/>
<name>A0AB72VFD1_CORGB</name>
<gene>
    <name evidence="1" type="ordered locus">cgR_6151</name>
</gene>
<reference evidence="1" key="1">
    <citation type="journal article" date="2007" name="Microbiology">
        <title>Comparative analysis of the Corynebacterium glutamicum group and complete genome sequence of strain R.</title>
        <authorList>
            <person name="Yukawa H."/>
            <person name="Omumasaba C.A."/>
            <person name="Nonaka H."/>
            <person name="Kos P."/>
            <person name="Okai N."/>
            <person name="Suzuki N."/>
            <person name="Suda M."/>
            <person name="Tsuge Y."/>
            <person name="Watanabe J."/>
            <person name="Ikeda Y."/>
            <person name="Vertes A.A."/>
            <person name="Inui M."/>
        </authorList>
    </citation>
    <scope>NUCLEOTIDE SEQUENCE</scope>
    <source>
        <strain evidence="1">R</strain>
    </source>
</reference>
<proteinExistence type="predicted"/>
<protein>
    <submittedName>
        <fullName evidence="1">Transcriptional regulator</fullName>
    </submittedName>
</protein>
<organism evidence="1">
    <name type="scientific">Corynebacterium glutamicum (strain R)</name>
    <dbReference type="NCBI Taxonomy" id="340322"/>
    <lineage>
        <taxon>Bacteria</taxon>
        <taxon>Bacillati</taxon>
        <taxon>Actinomycetota</taxon>
        <taxon>Actinomycetes</taxon>
        <taxon>Mycobacteriales</taxon>
        <taxon>Corynebacteriaceae</taxon>
        <taxon>Corynebacterium</taxon>
    </lineage>
</organism>
<accession>A0AB72VFD1</accession>
<dbReference type="KEGG" id="cgt:cgR_6151"/>
<evidence type="ECO:0000313" key="1">
    <source>
        <dbReference type="EMBL" id="BAQ21213.1"/>
    </source>
</evidence>
<dbReference type="EMBL" id="AP009044">
    <property type="protein sequence ID" value="BAQ21213.1"/>
    <property type="molecule type" value="Genomic_DNA"/>
</dbReference>